<keyword evidence="2" id="KW-1185">Reference proteome</keyword>
<dbReference type="OrthoDB" id="264333at2"/>
<organism evidence="1 2">
    <name type="scientific">Desulfovibrio ferrophilus</name>
    <dbReference type="NCBI Taxonomy" id="241368"/>
    <lineage>
        <taxon>Bacteria</taxon>
        <taxon>Pseudomonadati</taxon>
        <taxon>Thermodesulfobacteriota</taxon>
        <taxon>Desulfovibrionia</taxon>
        <taxon>Desulfovibrionales</taxon>
        <taxon>Desulfovibrionaceae</taxon>
        <taxon>Desulfovibrio</taxon>
    </lineage>
</organism>
<dbReference type="Gene3D" id="3.40.50.150">
    <property type="entry name" value="Vaccinia Virus protein VP39"/>
    <property type="match status" value="1"/>
</dbReference>
<evidence type="ECO:0000313" key="2">
    <source>
        <dbReference type="Proteomes" id="UP000269883"/>
    </source>
</evidence>
<accession>A0A2Z6AXE7</accession>
<dbReference type="PANTHER" id="PTHR14614">
    <property type="entry name" value="HEPATOCELLULAR CARCINOMA-ASSOCIATED ANTIGEN"/>
    <property type="match status" value="1"/>
</dbReference>
<dbReference type="Pfam" id="PF06325">
    <property type="entry name" value="PrmA"/>
    <property type="match status" value="1"/>
</dbReference>
<protein>
    <recommendedName>
        <fullName evidence="3">Methyltransferase</fullName>
    </recommendedName>
</protein>
<name>A0A2Z6AXE7_9BACT</name>
<evidence type="ECO:0000313" key="1">
    <source>
        <dbReference type="EMBL" id="BBD07932.1"/>
    </source>
</evidence>
<dbReference type="KEGG" id="dfl:DFE_1206"/>
<sequence length="220" mass="24905">MEAHDQAVQRLMPEACGRRWIIERTSDLETLWESIGEDDFGGDERLPYWSELWPSSLTLADWLCDNAGRIQNRTCLDMGCGLGLTAIVGTSLGAQVVAFDYEVEPLRFAMGNATANAVPQPLWLQMDWRDPAIRRGRAGVIWGGDIVYETRFIEPVGRFIDLALSPDGVAWIAEPGRNIGPPFIRWMREHGFSCERALTRRFPHEDHSVTVHILEIQRDA</sequence>
<dbReference type="EMBL" id="AP017378">
    <property type="protein sequence ID" value="BBD07932.1"/>
    <property type="molecule type" value="Genomic_DNA"/>
</dbReference>
<dbReference type="RefSeq" id="WP_126377613.1">
    <property type="nucleotide sequence ID" value="NZ_AP017378.1"/>
</dbReference>
<proteinExistence type="predicted"/>
<dbReference type="SUPFAM" id="SSF53335">
    <property type="entry name" value="S-adenosyl-L-methionine-dependent methyltransferases"/>
    <property type="match status" value="1"/>
</dbReference>
<dbReference type="AlphaFoldDB" id="A0A2Z6AXE7"/>
<dbReference type="Proteomes" id="UP000269883">
    <property type="component" value="Chromosome"/>
</dbReference>
<reference evidence="1 2" key="1">
    <citation type="journal article" date="2018" name="Sci. Adv.">
        <title>Multi-heme cytochromes provide a pathway for survival in energy-limited environments.</title>
        <authorList>
            <person name="Deng X."/>
            <person name="Dohmae N."/>
            <person name="Nealson K.H."/>
            <person name="Hashimoto K."/>
            <person name="Okamoto A."/>
        </authorList>
    </citation>
    <scope>NUCLEOTIDE SEQUENCE [LARGE SCALE GENOMIC DNA]</scope>
    <source>
        <strain evidence="1 2">IS5</strain>
    </source>
</reference>
<dbReference type="InterPro" id="IPR019410">
    <property type="entry name" value="Methyltransf_16"/>
</dbReference>
<gene>
    <name evidence="1" type="ORF">DFE_1206</name>
</gene>
<dbReference type="InterPro" id="IPR029063">
    <property type="entry name" value="SAM-dependent_MTases_sf"/>
</dbReference>
<evidence type="ECO:0008006" key="3">
    <source>
        <dbReference type="Google" id="ProtNLM"/>
    </source>
</evidence>